<keyword evidence="10" id="KW-1185">Reference proteome</keyword>
<keyword evidence="4 7" id="KW-0472">Membrane</keyword>
<comment type="caution">
    <text evidence="9">The sequence shown here is derived from an EMBL/GenBank/DDBJ whole genome shotgun (WGS) entry which is preliminary data.</text>
</comment>
<feature type="transmembrane region" description="Helical" evidence="7">
    <location>
        <begin position="213"/>
        <end position="231"/>
    </location>
</feature>
<name>A0ABW6FL09_9ACTN</name>
<evidence type="ECO:0000256" key="1">
    <source>
        <dbReference type="ARBA" id="ARBA00004651"/>
    </source>
</evidence>
<dbReference type="InterPro" id="IPR020846">
    <property type="entry name" value="MFS_dom"/>
</dbReference>
<organism evidence="9 10">
    <name type="scientific">Streptomyces albidochromogenes</name>
    <dbReference type="NCBI Taxonomy" id="329524"/>
    <lineage>
        <taxon>Bacteria</taxon>
        <taxon>Bacillati</taxon>
        <taxon>Actinomycetota</taxon>
        <taxon>Actinomycetes</taxon>
        <taxon>Kitasatosporales</taxon>
        <taxon>Streptomycetaceae</taxon>
        <taxon>Streptomyces</taxon>
    </lineage>
</organism>
<dbReference type="CDD" id="cd17321">
    <property type="entry name" value="MFS_MMR_MDR_like"/>
    <property type="match status" value="1"/>
</dbReference>
<feature type="transmembrane region" description="Helical" evidence="7">
    <location>
        <begin position="93"/>
        <end position="117"/>
    </location>
</feature>
<feature type="transmembrane region" description="Helical" evidence="7">
    <location>
        <begin position="315"/>
        <end position="334"/>
    </location>
</feature>
<feature type="transmembrane region" description="Helical" evidence="7">
    <location>
        <begin position="183"/>
        <end position="201"/>
    </location>
</feature>
<feature type="transmembrane region" description="Helical" evidence="7">
    <location>
        <begin position="243"/>
        <end position="260"/>
    </location>
</feature>
<evidence type="ECO:0000313" key="10">
    <source>
        <dbReference type="Proteomes" id="UP001598448"/>
    </source>
</evidence>
<feature type="transmembrane region" description="Helical" evidence="7">
    <location>
        <begin position="346"/>
        <end position="365"/>
    </location>
</feature>
<evidence type="ECO:0000256" key="7">
    <source>
        <dbReference type="SAM" id="Phobius"/>
    </source>
</evidence>
<dbReference type="PROSITE" id="PS50850">
    <property type="entry name" value="MFS"/>
    <property type="match status" value="1"/>
</dbReference>
<evidence type="ECO:0000259" key="8">
    <source>
        <dbReference type="PROSITE" id="PS50850"/>
    </source>
</evidence>
<feature type="region of interest" description="Disordered" evidence="6">
    <location>
        <begin position="1"/>
        <end position="21"/>
    </location>
</feature>
<dbReference type="Proteomes" id="UP001598448">
    <property type="component" value="Unassembled WGS sequence"/>
</dbReference>
<dbReference type="InterPro" id="IPR036259">
    <property type="entry name" value="MFS_trans_sf"/>
</dbReference>
<evidence type="ECO:0000256" key="2">
    <source>
        <dbReference type="ARBA" id="ARBA00022692"/>
    </source>
</evidence>
<feature type="transmembrane region" description="Helical" evidence="7">
    <location>
        <begin position="467"/>
        <end position="487"/>
    </location>
</feature>
<evidence type="ECO:0000256" key="6">
    <source>
        <dbReference type="SAM" id="MobiDB-lite"/>
    </source>
</evidence>
<feature type="transmembrane region" description="Helical" evidence="7">
    <location>
        <begin position="26"/>
        <end position="49"/>
    </location>
</feature>
<dbReference type="PANTHER" id="PTHR42718:SF49">
    <property type="entry name" value="EXPORT PROTEIN"/>
    <property type="match status" value="1"/>
</dbReference>
<evidence type="ECO:0000313" key="9">
    <source>
        <dbReference type="EMBL" id="MFD5099461.1"/>
    </source>
</evidence>
<dbReference type="EMBL" id="JBHXIJ010000056">
    <property type="protein sequence ID" value="MFD5099461.1"/>
    <property type="molecule type" value="Genomic_DNA"/>
</dbReference>
<comment type="subcellular location">
    <subcellularLocation>
        <location evidence="1">Cell membrane</location>
        <topology evidence="1">Multi-pass membrane protein</topology>
    </subcellularLocation>
</comment>
<dbReference type="RefSeq" id="WP_386712103.1">
    <property type="nucleotide sequence ID" value="NZ_JBHXIJ010000056.1"/>
</dbReference>
<evidence type="ECO:0000256" key="3">
    <source>
        <dbReference type="ARBA" id="ARBA00022989"/>
    </source>
</evidence>
<keyword evidence="5" id="KW-0046">Antibiotic resistance</keyword>
<sequence length="506" mass="51365">MEPIRTAPRTTPPPAPRPPRPRRARATLLIVLLGYLTLPMSMSGTTIALPEIGRDLDASGASLQWVVTGYFLTASAFMLVAGSLGDLFGRRKVYASGAALYTAGTFVASTAQSVLVLDAARTLSGVGAAGVMAGGGAILATAFEGPARTRVFATVGTVAGIGIAVGPTVSGALVGAFGWRTTFLVFGVAGLVIISATFLMAESRAAARPRVDRAGALTFAAALGMVMFALTQGGQAGWTGPRVLVPLLGGAALLALFVRVERRAAHPMLDLALLRDRRFMGWIVGATSVAVGSSGVMIFFPTYLQGANGLSAGDAGLVMLMMTAPVFVVPQIGARLVNRGVPPRHLIVTALLLSAAGNALLVLVLRPGVGAAALAAPLIVLGVAGGLALGMVDAQAMSMVAPESVGMASGLLNTIRAGSNSLMLAFFGAALIALVRTRVGDAALAADVTAGKLSGPRHADLAAQFTYAWQSALTLVALTTAVAAILIHRMLKPPTAPAASPVPEHA</sequence>
<feature type="transmembrane region" description="Helical" evidence="7">
    <location>
        <begin position="155"/>
        <end position="177"/>
    </location>
</feature>
<feature type="transmembrane region" description="Helical" evidence="7">
    <location>
        <begin position="413"/>
        <end position="435"/>
    </location>
</feature>
<dbReference type="Pfam" id="PF07690">
    <property type="entry name" value="MFS_1"/>
    <property type="match status" value="1"/>
</dbReference>
<dbReference type="PANTHER" id="PTHR42718">
    <property type="entry name" value="MAJOR FACILITATOR SUPERFAMILY MULTIDRUG TRANSPORTER MFSC"/>
    <property type="match status" value="1"/>
</dbReference>
<dbReference type="SUPFAM" id="SSF103473">
    <property type="entry name" value="MFS general substrate transporter"/>
    <property type="match status" value="1"/>
</dbReference>
<evidence type="ECO:0000256" key="5">
    <source>
        <dbReference type="ARBA" id="ARBA00023251"/>
    </source>
</evidence>
<dbReference type="InterPro" id="IPR011701">
    <property type="entry name" value="MFS"/>
</dbReference>
<keyword evidence="3 7" id="KW-1133">Transmembrane helix</keyword>
<dbReference type="Gene3D" id="1.20.1720.10">
    <property type="entry name" value="Multidrug resistance protein D"/>
    <property type="match status" value="1"/>
</dbReference>
<feature type="transmembrane region" description="Helical" evidence="7">
    <location>
        <begin position="281"/>
        <end position="303"/>
    </location>
</feature>
<feature type="domain" description="Major facilitator superfamily (MFS) profile" evidence="8">
    <location>
        <begin position="27"/>
        <end position="495"/>
    </location>
</feature>
<proteinExistence type="predicted"/>
<keyword evidence="2 7" id="KW-0812">Transmembrane</keyword>
<feature type="transmembrane region" description="Helical" evidence="7">
    <location>
        <begin position="61"/>
        <end position="81"/>
    </location>
</feature>
<reference evidence="9 10" key="1">
    <citation type="submission" date="2024-09" db="EMBL/GenBank/DDBJ databases">
        <title>The Natural Products Discovery Center: Release of the First 8490 Sequenced Strains for Exploring Actinobacteria Biosynthetic Diversity.</title>
        <authorList>
            <person name="Kalkreuter E."/>
            <person name="Kautsar S.A."/>
            <person name="Yang D."/>
            <person name="Bader C.D."/>
            <person name="Teijaro C.N."/>
            <person name="Fluegel L."/>
            <person name="Davis C.M."/>
            <person name="Simpson J.R."/>
            <person name="Lauterbach L."/>
            <person name="Steele A.D."/>
            <person name="Gui C."/>
            <person name="Meng S."/>
            <person name="Li G."/>
            <person name="Viehrig K."/>
            <person name="Ye F."/>
            <person name="Su P."/>
            <person name="Kiefer A.F."/>
            <person name="Nichols A."/>
            <person name="Cepeda A.J."/>
            <person name="Yan W."/>
            <person name="Fan B."/>
            <person name="Jiang Y."/>
            <person name="Adhikari A."/>
            <person name="Zheng C.-J."/>
            <person name="Schuster L."/>
            <person name="Cowan T.M."/>
            <person name="Smanski M.J."/>
            <person name="Chevrette M.G."/>
            <person name="De Carvalho L.P.S."/>
            <person name="Shen B."/>
        </authorList>
    </citation>
    <scope>NUCLEOTIDE SEQUENCE [LARGE SCALE GENOMIC DNA]</scope>
    <source>
        <strain evidence="9 10">NPDC058348</strain>
    </source>
</reference>
<accession>A0ABW6FL09</accession>
<gene>
    <name evidence="9" type="ORF">ACFWJN_10885</name>
</gene>
<evidence type="ECO:0000256" key="4">
    <source>
        <dbReference type="ARBA" id="ARBA00023136"/>
    </source>
</evidence>
<dbReference type="Gene3D" id="1.20.1250.20">
    <property type="entry name" value="MFS general substrate transporter like domains"/>
    <property type="match status" value="1"/>
</dbReference>
<feature type="transmembrane region" description="Helical" evidence="7">
    <location>
        <begin position="123"/>
        <end position="143"/>
    </location>
</feature>
<protein>
    <submittedName>
        <fullName evidence="9">MFS transporter</fullName>
    </submittedName>
</protein>
<feature type="transmembrane region" description="Helical" evidence="7">
    <location>
        <begin position="371"/>
        <end position="392"/>
    </location>
</feature>